<proteinExistence type="predicted"/>
<feature type="region of interest" description="Disordered" evidence="7">
    <location>
        <begin position="119"/>
        <end position="161"/>
    </location>
</feature>
<organism evidence="8 9">
    <name type="scientific">Claviceps aff. purpurea</name>
    <dbReference type="NCBI Taxonomy" id="1967640"/>
    <lineage>
        <taxon>Eukaryota</taxon>
        <taxon>Fungi</taxon>
        <taxon>Dikarya</taxon>
        <taxon>Ascomycota</taxon>
        <taxon>Pezizomycotina</taxon>
        <taxon>Sordariomycetes</taxon>
        <taxon>Hypocreomycetidae</taxon>
        <taxon>Hypocreales</taxon>
        <taxon>Clavicipitaceae</taxon>
        <taxon>Claviceps</taxon>
    </lineage>
</organism>
<comment type="caution">
    <text evidence="8">The sequence shown here is derived from an EMBL/GenBank/DDBJ whole genome shotgun (WGS) entry which is preliminary data.</text>
</comment>
<evidence type="ECO:0000256" key="3">
    <source>
        <dbReference type="ARBA" id="ARBA00022448"/>
    </source>
</evidence>
<sequence length="199" mass="21844">MAKTRAPPSKHSRAARRATSPSINTDKSLKSVAPPSRSSDTRPSVLEVHRSAGVTKKTRPARKARLSSKMRKRHEKGLEMAAAVTERTGKKLEKSIGRARVVVERSRAWEEVNRRVGEGGFGALADEGDEMEWDTEEEEEGGEEEKKEKKEKKTKTKTKKVTKEIVAENDGVQVGGILGNGAVQAGAVVDEDEDEDEIL</sequence>
<dbReference type="PANTHER" id="PTHR28280">
    <property type="entry name" value="SHUTTLING PRE-60S FACTOR ECM1"/>
    <property type="match status" value="1"/>
</dbReference>
<dbReference type="PANTHER" id="PTHR28280:SF1">
    <property type="entry name" value="SHUTTLING PRE-60S FACTOR ECM1"/>
    <property type="match status" value="1"/>
</dbReference>
<dbReference type="GO" id="GO:0030687">
    <property type="term" value="C:preribosome, large subunit precursor"/>
    <property type="evidence" value="ECO:0007669"/>
    <property type="project" value="TreeGrafter"/>
</dbReference>
<keyword evidence="9" id="KW-1185">Reference proteome</keyword>
<dbReference type="GO" id="GO:0005730">
    <property type="term" value="C:nucleolus"/>
    <property type="evidence" value="ECO:0007669"/>
    <property type="project" value="TreeGrafter"/>
</dbReference>
<evidence type="ECO:0000256" key="6">
    <source>
        <dbReference type="ARBA" id="ARBA00023242"/>
    </source>
</evidence>
<evidence type="ECO:0000313" key="9">
    <source>
        <dbReference type="Proteomes" id="UP000707071"/>
    </source>
</evidence>
<gene>
    <name evidence="8" type="ORF">E4U09_006448</name>
</gene>
<keyword evidence="3" id="KW-0813">Transport</keyword>
<dbReference type="InterPro" id="IPR053278">
    <property type="entry name" value="Pre-60S_factor_ECM1"/>
</dbReference>
<dbReference type="InterPro" id="IPR022784">
    <property type="entry name" value="Ribosome_bgen_Alb1"/>
</dbReference>
<feature type="compositionally biased region" description="Basic residues" evidence="7">
    <location>
        <begin position="56"/>
        <end position="75"/>
    </location>
</feature>
<feature type="compositionally biased region" description="Acidic residues" evidence="7">
    <location>
        <begin position="126"/>
        <end position="143"/>
    </location>
</feature>
<comment type="subcellular location">
    <subcellularLocation>
        <location evidence="2">Cytoplasm</location>
    </subcellularLocation>
    <subcellularLocation>
        <location evidence="1">Nucleus</location>
    </subcellularLocation>
</comment>
<evidence type="ECO:0008006" key="10">
    <source>
        <dbReference type="Google" id="ProtNLM"/>
    </source>
</evidence>
<evidence type="ECO:0000256" key="4">
    <source>
        <dbReference type="ARBA" id="ARBA00022490"/>
    </source>
</evidence>
<evidence type="ECO:0000313" key="8">
    <source>
        <dbReference type="EMBL" id="KAG6300700.1"/>
    </source>
</evidence>
<keyword evidence="6" id="KW-0539">Nucleus</keyword>
<feature type="compositionally biased region" description="Acidic residues" evidence="7">
    <location>
        <begin position="189"/>
        <end position="199"/>
    </location>
</feature>
<evidence type="ECO:0000256" key="7">
    <source>
        <dbReference type="SAM" id="MobiDB-lite"/>
    </source>
</evidence>
<accession>A0A9P7QNK6</accession>
<evidence type="ECO:0000256" key="1">
    <source>
        <dbReference type="ARBA" id="ARBA00004123"/>
    </source>
</evidence>
<feature type="region of interest" description="Disordered" evidence="7">
    <location>
        <begin position="175"/>
        <end position="199"/>
    </location>
</feature>
<dbReference type="Pfam" id="PF09135">
    <property type="entry name" value="Alb1"/>
    <property type="match status" value="1"/>
</dbReference>
<evidence type="ECO:0000256" key="2">
    <source>
        <dbReference type="ARBA" id="ARBA00004496"/>
    </source>
</evidence>
<feature type="region of interest" description="Disordered" evidence="7">
    <location>
        <begin position="1"/>
        <end position="78"/>
    </location>
</feature>
<dbReference type="AlphaFoldDB" id="A0A9P7QNK6"/>
<name>A0A9P7QNK6_9HYPO</name>
<feature type="compositionally biased region" description="Basic residues" evidence="7">
    <location>
        <begin position="149"/>
        <end position="160"/>
    </location>
</feature>
<protein>
    <recommendedName>
        <fullName evidence="10">Alb1-domain-containing protein</fullName>
    </recommendedName>
</protein>
<dbReference type="GO" id="GO:0005737">
    <property type="term" value="C:cytoplasm"/>
    <property type="evidence" value="ECO:0007669"/>
    <property type="project" value="UniProtKB-SubCell"/>
</dbReference>
<reference evidence="8 9" key="1">
    <citation type="journal article" date="2020" name="bioRxiv">
        <title>Whole genome comparisons of ergot fungi reveals the divergence and evolution of species within the genus Claviceps are the result of varying mechanisms driving genome evolution and host range expansion.</title>
        <authorList>
            <person name="Wyka S.A."/>
            <person name="Mondo S.J."/>
            <person name="Liu M."/>
            <person name="Dettman J."/>
            <person name="Nalam V."/>
            <person name="Broders K.D."/>
        </authorList>
    </citation>
    <scope>NUCLEOTIDE SEQUENCE [LARGE SCALE GENOMIC DNA]</scope>
    <source>
        <strain evidence="8 9">Clav52</strain>
    </source>
</reference>
<evidence type="ECO:0000256" key="5">
    <source>
        <dbReference type="ARBA" id="ARBA00022517"/>
    </source>
</evidence>
<dbReference type="EMBL" id="SRRH01000059">
    <property type="protein sequence ID" value="KAG6300700.1"/>
    <property type="molecule type" value="Genomic_DNA"/>
</dbReference>
<dbReference type="Proteomes" id="UP000707071">
    <property type="component" value="Unassembled WGS sequence"/>
</dbReference>
<keyword evidence="4" id="KW-0963">Cytoplasm</keyword>
<dbReference type="GO" id="GO:0000055">
    <property type="term" value="P:ribosomal large subunit export from nucleus"/>
    <property type="evidence" value="ECO:0007669"/>
    <property type="project" value="TreeGrafter"/>
</dbReference>
<keyword evidence="5" id="KW-0690">Ribosome biogenesis</keyword>